<dbReference type="GO" id="GO:0004623">
    <property type="term" value="F:phospholipase A2 activity"/>
    <property type="evidence" value="ECO:0007669"/>
    <property type="project" value="TreeGrafter"/>
</dbReference>
<dbReference type="InterPro" id="IPR007053">
    <property type="entry name" value="LRAT_dom"/>
</dbReference>
<keyword evidence="3" id="KW-0378">Hydrolase</keyword>
<dbReference type="Proteomes" id="UP001283361">
    <property type="component" value="Unassembled WGS sequence"/>
</dbReference>
<evidence type="ECO:0000256" key="3">
    <source>
        <dbReference type="ARBA" id="ARBA00022801"/>
    </source>
</evidence>
<dbReference type="GO" id="GO:0008970">
    <property type="term" value="F:phospholipase A1 activity"/>
    <property type="evidence" value="ECO:0007669"/>
    <property type="project" value="TreeGrafter"/>
</dbReference>
<dbReference type="PANTHER" id="PTHR13943:SF77">
    <property type="entry name" value="LRAT DOMAIN-CONTAINING PROTEIN"/>
    <property type="match status" value="1"/>
</dbReference>
<dbReference type="AlphaFoldDB" id="A0AAE1ASX5"/>
<organism evidence="6 7">
    <name type="scientific">Elysia crispata</name>
    <name type="common">lettuce slug</name>
    <dbReference type="NCBI Taxonomy" id="231223"/>
    <lineage>
        <taxon>Eukaryota</taxon>
        <taxon>Metazoa</taxon>
        <taxon>Spiralia</taxon>
        <taxon>Lophotrochozoa</taxon>
        <taxon>Mollusca</taxon>
        <taxon>Gastropoda</taxon>
        <taxon>Heterobranchia</taxon>
        <taxon>Euthyneura</taxon>
        <taxon>Panpulmonata</taxon>
        <taxon>Sacoglossa</taxon>
        <taxon>Placobranchoidea</taxon>
        <taxon>Plakobranchidae</taxon>
        <taxon>Elysia</taxon>
    </lineage>
</organism>
<comment type="similarity">
    <text evidence="1">Belongs to the H-rev107 family.</text>
</comment>
<protein>
    <recommendedName>
        <fullName evidence="5">LRAT domain-containing protein</fullName>
    </recommendedName>
</protein>
<dbReference type="GO" id="GO:0016410">
    <property type="term" value="F:N-acyltransferase activity"/>
    <property type="evidence" value="ECO:0007669"/>
    <property type="project" value="TreeGrafter"/>
</dbReference>
<evidence type="ECO:0000256" key="4">
    <source>
        <dbReference type="ARBA" id="ARBA00023098"/>
    </source>
</evidence>
<dbReference type="GO" id="GO:0070292">
    <property type="term" value="P:N-acylphosphatidylethanolamine metabolic process"/>
    <property type="evidence" value="ECO:0007669"/>
    <property type="project" value="TreeGrafter"/>
</dbReference>
<dbReference type="PROSITE" id="PS51934">
    <property type="entry name" value="LRAT"/>
    <property type="match status" value="1"/>
</dbReference>
<dbReference type="GO" id="GO:0005737">
    <property type="term" value="C:cytoplasm"/>
    <property type="evidence" value="ECO:0007669"/>
    <property type="project" value="TreeGrafter"/>
</dbReference>
<feature type="domain" description="LRAT" evidence="5">
    <location>
        <begin position="60"/>
        <end position="172"/>
    </location>
</feature>
<evidence type="ECO:0000256" key="1">
    <source>
        <dbReference type="ARBA" id="ARBA00007824"/>
    </source>
</evidence>
<evidence type="ECO:0000313" key="7">
    <source>
        <dbReference type="Proteomes" id="UP001283361"/>
    </source>
</evidence>
<dbReference type="Gene3D" id="3.90.1720.10">
    <property type="entry name" value="endopeptidase domain like (from Nostoc punctiforme)"/>
    <property type="match status" value="1"/>
</dbReference>
<comment type="caution">
    <text evidence="6">The sequence shown here is derived from an EMBL/GenBank/DDBJ whole genome shotgun (WGS) entry which is preliminary data.</text>
</comment>
<sequence>MELLVYREDKYRNLHQPEWSSLEIAKFAVFCPLRSSDHYSQGASSSWTSKDLWTVEPGSRLEVEGGAFNHWAIYLGDQNVCYLTSLRNGESNKSPSSEGCVYVEPFTDMMAKYGDSEVYVDNCADRKWSALPQAEIVKRAISKKGLSDYHLINYNSESFVNWCRYNKTESDQIKILGDEAAKYVKRLNAAAALLVLIGR</sequence>
<evidence type="ECO:0000256" key="2">
    <source>
        <dbReference type="ARBA" id="ARBA00022679"/>
    </source>
</evidence>
<dbReference type="Pfam" id="PF04970">
    <property type="entry name" value="LRAT"/>
    <property type="match status" value="1"/>
</dbReference>
<dbReference type="PANTHER" id="PTHR13943">
    <property type="entry name" value="HRAS-LIKE SUPPRESSOR - RELATED"/>
    <property type="match status" value="1"/>
</dbReference>
<keyword evidence="4" id="KW-0443">Lipid metabolism</keyword>
<name>A0AAE1ASX5_9GAST</name>
<keyword evidence="2" id="KW-0808">Transferase</keyword>
<accession>A0AAE1ASX5</accession>
<dbReference type="EMBL" id="JAWDGP010001251">
    <property type="protein sequence ID" value="KAK3793388.1"/>
    <property type="molecule type" value="Genomic_DNA"/>
</dbReference>
<evidence type="ECO:0000259" key="5">
    <source>
        <dbReference type="PROSITE" id="PS51934"/>
    </source>
</evidence>
<gene>
    <name evidence="6" type="ORF">RRG08_039194</name>
</gene>
<evidence type="ECO:0000313" key="6">
    <source>
        <dbReference type="EMBL" id="KAK3793388.1"/>
    </source>
</evidence>
<keyword evidence="7" id="KW-1185">Reference proteome</keyword>
<reference evidence="6" key="1">
    <citation type="journal article" date="2023" name="G3 (Bethesda)">
        <title>A reference genome for the long-term kleptoplast-retaining sea slug Elysia crispata morphotype clarki.</title>
        <authorList>
            <person name="Eastman K.E."/>
            <person name="Pendleton A.L."/>
            <person name="Shaikh M.A."/>
            <person name="Suttiyut T."/>
            <person name="Ogas R."/>
            <person name="Tomko P."/>
            <person name="Gavelis G."/>
            <person name="Widhalm J.R."/>
            <person name="Wisecaver J.H."/>
        </authorList>
    </citation>
    <scope>NUCLEOTIDE SEQUENCE</scope>
    <source>
        <strain evidence="6">ECLA1</strain>
    </source>
</reference>
<dbReference type="InterPro" id="IPR051496">
    <property type="entry name" value="H-rev107_PLA/AT"/>
</dbReference>
<proteinExistence type="inferred from homology"/>